<dbReference type="InterPro" id="IPR024527">
    <property type="entry name" value="Eisosome1"/>
</dbReference>
<feature type="compositionally biased region" description="Low complexity" evidence="1">
    <location>
        <begin position="49"/>
        <end position="64"/>
    </location>
</feature>
<feature type="compositionally biased region" description="Basic and acidic residues" evidence="1">
    <location>
        <begin position="859"/>
        <end position="868"/>
    </location>
</feature>
<dbReference type="OrthoDB" id="4070583at2759"/>
<evidence type="ECO:0000313" key="3">
    <source>
        <dbReference type="Proteomes" id="UP001149165"/>
    </source>
</evidence>
<gene>
    <name evidence="2" type="ORF">N7456_013232</name>
</gene>
<feature type="compositionally biased region" description="Low complexity" evidence="1">
    <location>
        <begin position="144"/>
        <end position="154"/>
    </location>
</feature>
<sequence length="868" mass="93867">MATAQMPGPRSARLSDDAATAALYAVQPRRKASVRETTATSSNQGAVGGASNLSAASAGAALAHANRKPVEVWRPGRLPAAETAAFRVKDFTPPQFPQPKPSTQYSAEGLGAAILAVREQRNSSLSPTRTAQKQEHSRHLQNKARQAATGAYATGRRRSDSAPSEPTVASDPAYALKAAGTSHRLKREEEQDEGPLSHLDSAMEASRIRHITNTNAKLYTSAPPVASEVEERNRQNSLRAAAISMAKDMYDVTEVRKNAGNSDSALQAAQRGTDRSQWRKTISGVEGNVVQRAMTLQEAAQKRAAEKLALMNDDHAELQNYYGTAPQPPRSRLTTRRKRTSSDADVTQVDAEQSRRIRNQMFSLRSKLNQVDEKRTKDRELLMEAAQRNVNATMQGMDKKMYADTGRAPPSLQREWDDAAHERARREAEAAEAANTHGNRISIGGNQYMDMADVEAVARNRLQPTLDEITENAEQRRAQELEARLDAEEQQRHAAIEKEREASLSRLTEGQNKGADKEKRHSKGMSFLLWRTKSKLSRQGRPTSREGGAAGAQEATAEEKSHGQEPVVQDEAAPDVTAPEVAADEPVATGAGAALNEEPIKEHKEEPEAEPVSAEIPEAPEAAAPATVVTAAHIGAPVTITEPMEYSERPGMAGRSLTTPRDAAAVGGGPAPMHVIRPITSPRADSKLKTWFRDRLVRRSSGPVRVYPHQPGPESNRSESSIGFTGGAALTGRPESRGAALSSHPVSGTDLDQSEPARNGSLDVSNTKTTSDDSNGSFEPETNGNSKSKRMSFRKTFLRSPSRTDEPKTNGASHGVFSRNSDVPETKVHGTDLTNLRESAADQGLPVPPILGETTSTGRESRFSEDLS</sequence>
<feature type="compositionally biased region" description="Basic residues" evidence="1">
    <location>
        <begin position="787"/>
        <end position="797"/>
    </location>
</feature>
<feature type="region of interest" description="Disordered" evidence="1">
    <location>
        <begin position="320"/>
        <end position="352"/>
    </location>
</feature>
<feature type="region of interest" description="Disordered" evidence="1">
    <location>
        <begin position="640"/>
        <end position="868"/>
    </location>
</feature>
<organism evidence="2 3">
    <name type="scientific">Penicillium angulare</name>
    <dbReference type="NCBI Taxonomy" id="116970"/>
    <lineage>
        <taxon>Eukaryota</taxon>
        <taxon>Fungi</taxon>
        <taxon>Dikarya</taxon>
        <taxon>Ascomycota</taxon>
        <taxon>Pezizomycotina</taxon>
        <taxon>Eurotiomycetes</taxon>
        <taxon>Eurotiomycetidae</taxon>
        <taxon>Eurotiales</taxon>
        <taxon>Aspergillaceae</taxon>
        <taxon>Penicillium</taxon>
    </lineage>
</organism>
<dbReference type="PANTHER" id="PTHR28298">
    <property type="entry name" value="EISOSOME PROTEIN 1"/>
    <property type="match status" value="1"/>
</dbReference>
<comment type="caution">
    <text evidence="2">The sequence shown here is derived from an EMBL/GenBank/DDBJ whole genome shotgun (WGS) entry which is preliminary data.</text>
</comment>
<evidence type="ECO:0008006" key="4">
    <source>
        <dbReference type="Google" id="ProtNLM"/>
    </source>
</evidence>
<keyword evidence="3" id="KW-1185">Reference proteome</keyword>
<dbReference type="AlphaFoldDB" id="A0A9W9JWA2"/>
<dbReference type="GO" id="GO:0070941">
    <property type="term" value="P:eisosome assembly"/>
    <property type="evidence" value="ECO:0007669"/>
    <property type="project" value="TreeGrafter"/>
</dbReference>
<reference evidence="2" key="1">
    <citation type="submission" date="2022-11" db="EMBL/GenBank/DDBJ databases">
        <authorList>
            <person name="Petersen C."/>
        </authorList>
    </citation>
    <scope>NUCLEOTIDE SEQUENCE</scope>
    <source>
        <strain evidence="2">IBT 30069</strain>
    </source>
</reference>
<feature type="region of interest" description="Disordered" evidence="1">
    <location>
        <begin position="120"/>
        <end position="174"/>
    </location>
</feature>
<feature type="compositionally biased region" description="Basic and acidic residues" evidence="1">
    <location>
        <begin position="485"/>
        <end position="503"/>
    </location>
</feature>
<feature type="region of interest" description="Disordered" evidence="1">
    <location>
        <begin position="485"/>
        <end position="614"/>
    </location>
</feature>
<feature type="compositionally biased region" description="Polar residues" evidence="1">
    <location>
        <begin position="35"/>
        <end position="44"/>
    </location>
</feature>
<dbReference type="Pfam" id="PF12757">
    <property type="entry name" value="Eisosome1"/>
    <property type="match status" value="1"/>
</dbReference>
<protein>
    <recommendedName>
        <fullName evidence="4">Eisosome protein 1</fullName>
    </recommendedName>
</protein>
<feature type="compositionally biased region" description="Polar residues" evidence="1">
    <location>
        <begin position="713"/>
        <end position="723"/>
    </location>
</feature>
<name>A0A9W9JWA2_9EURO</name>
<reference evidence="2" key="2">
    <citation type="journal article" date="2023" name="IMA Fungus">
        <title>Comparative genomic study of the Penicillium genus elucidates a diverse pangenome and 15 lateral gene transfer events.</title>
        <authorList>
            <person name="Petersen C."/>
            <person name="Sorensen T."/>
            <person name="Nielsen M.R."/>
            <person name="Sondergaard T.E."/>
            <person name="Sorensen J.L."/>
            <person name="Fitzpatrick D.A."/>
            <person name="Frisvad J.C."/>
            <person name="Nielsen K.L."/>
        </authorList>
    </citation>
    <scope>NUCLEOTIDE SEQUENCE</scope>
    <source>
        <strain evidence="2">IBT 30069</strain>
    </source>
</reference>
<accession>A0A9W9JWA2</accession>
<evidence type="ECO:0000256" key="1">
    <source>
        <dbReference type="SAM" id="MobiDB-lite"/>
    </source>
</evidence>
<dbReference type="Proteomes" id="UP001149165">
    <property type="component" value="Unassembled WGS sequence"/>
</dbReference>
<evidence type="ECO:0000313" key="2">
    <source>
        <dbReference type="EMBL" id="KAJ5083805.1"/>
    </source>
</evidence>
<feature type="compositionally biased region" description="Basic and acidic residues" evidence="1">
    <location>
        <begin position="684"/>
        <end position="697"/>
    </location>
</feature>
<feature type="compositionally biased region" description="Polar residues" evidence="1">
    <location>
        <begin position="122"/>
        <end position="131"/>
    </location>
</feature>
<proteinExistence type="predicted"/>
<feature type="compositionally biased region" description="Polar residues" evidence="1">
    <location>
        <begin position="762"/>
        <end position="786"/>
    </location>
</feature>
<dbReference type="EMBL" id="JAPQKH010000008">
    <property type="protein sequence ID" value="KAJ5083805.1"/>
    <property type="molecule type" value="Genomic_DNA"/>
</dbReference>
<feature type="region of interest" description="Disordered" evidence="1">
    <location>
        <begin position="27"/>
        <end position="72"/>
    </location>
</feature>
<dbReference type="PANTHER" id="PTHR28298:SF1">
    <property type="entry name" value="EISOSOME PROTEIN 1"/>
    <property type="match status" value="1"/>
</dbReference>